<dbReference type="Proteomes" id="UP001223586">
    <property type="component" value="Unassembled WGS sequence"/>
</dbReference>
<evidence type="ECO:0000313" key="1">
    <source>
        <dbReference type="EMBL" id="MDQ0175065.1"/>
    </source>
</evidence>
<dbReference type="InterPro" id="IPR023833">
    <property type="entry name" value="Signal_pept_SipW-depend-type"/>
</dbReference>
<accession>A0ABT9WQK7</accession>
<name>A0ABT9WQK7_9BACI</name>
<sequence>MSIKKKLGLGVATAALGLSLIGGGTYAYFNDVKTVNNTFAAGELRLDVDPTIVFDVQNLKPGDYMIRTFEMKNDGTLDIDKVLMNTSFSGTSDFENHLRVDFLRNDGVTIPQLSGKTISDLQNIQETDITPAFWWWKDGGIPVGETDTIQVKVTFVDNGEDQNHLQGAQMNVQLELEAKQGKGVEK</sequence>
<proteinExistence type="predicted"/>
<reference evidence="1 2" key="1">
    <citation type="submission" date="2023-07" db="EMBL/GenBank/DDBJ databases">
        <title>Genomic Encyclopedia of Type Strains, Phase IV (KMG-IV): sequencing the most valuable type-strain genomes for metagenomic binning, comparative biology and taxonomic classification.</title>
        <authorList>
            <person name="Goeker M."/>
        </authorList>
    </citation>
    <scope>NUCLEOTIDE SEQUENCE [LARGE SCALE GENOMIC DNA]</scope>
    <source>
        <strain evidence="1 2">DSM 23837</strain>
    </source>
</reference>
<keyword evidence="2" id="KW-1185">Reference proteome</keyword>
<dbReference type="NCBIfam" id="TIGR04088">
    <property type="entry name" value="cognate_SipW"/>
    <property type="match status" value="1"/>
</dbReference>
<organism evidence="1 2">
    <name type="scientific">Bacillus chungangensis</name>
    <dbReference type="NCBI Taxonomy" id="587633"/>
    <lineage>
        <taxon>Bacteria</taxon>
        <taxon>Bacillati</taxon>
        <taxon>Bacillota</taxon>
        <taxon>Bacilli</taxon>
        <taxon>Bacillales</taxon>
        <taxon>Bacillaceae</taxon>
        <taxon>Bacillus</taxon>
    </lineage>
</organism>
<comment type="caution">
    <text evidence="1">The sequence shown here is derived from an EMBL/GenBank/DDBJ whole genome shotgun (WGS) entry which is preliminary data.</text>
</comment>
<dbReference type="InterPro" id="IPR022121">
    <property type="entry name" value="Peptidase_M73_camelysin"/>
</dbReference>
<dbReference type="Pfam" id="PF12389">
    <property type="entry name" value="Peptidase_M73"/>
    <property type="match status" value="1"/>
</dbReference>
<gene>
    <name evidence="1" type="ORF">J2S08_000899</name>
</gene>
<dbReference type="RefSeq" id="WP_307227057.1">
    <property type="nucleotide sequence ID" value="NZ_JAUSTT010000004.1"/>
</dbReference>
<protein>
    <submittedName>
        <fullName evidence="1">Spore coat-associated protein N</fullName>
    </submittedName>
</protein>
<dbReference type="EMBL" id="JAUSTT010000004">
    <property type="protein sequence ID" value="MDQ0175065.1"/>
    <property type="molecule type" value="Genomic_DNA"/>
</dbReference>
<evidence type="ECO:0000313" key="2">
    <source>
        <dbReference type="Proteomes" id="UP001223586"/>
    </source>
</evidence>